<dbReference type="Gene3D" id="2.160.20.10">
    <property type="entry name" value="Single-stranded right-handed beta-helix, Pectin lyase-like"/>
    <property type="match status" value="2"/>
</dbReference>
<dbReference type="AlphaFoldDB" id="A0A5C4TF60"/>
<evidence type="ECO:0000259" key="3">
    <source>
        <dbReference type="Pfam" id="PF12708"/>
    </source>
</evidence>
<dbReference type="SUPFAM" id="SSF51126">
    <property type="entry name" value="Pectin lyase-like"/>
    <property type="match status" value="2"/>
</dbReference>
<dbReference type="Pfam" id="PF12708">
    <property type="entry name" value="Pect-lyase_RHGA_epim"/>
    <property type="match status" value="1"/>
</dbReference>
<evidence type="ECO:0000256" key="2">
    <source>
        <dbReference type="SAM" id="Phobius"/>
    </source>
</evidence>
<dbReference type="InterPro" id="IPR024535">
    <property type="entry name" value="RHGA/B-epi-like_pectate_lyase"/>
</dbReference>
<comment type="caution">
    <text evidence="4">The sequence shown here is derived from an EMBL/GenBank/DDBJ whole genome shotgun (WGS) entry which is preliminary data.</text>
</comment>
<evidence type="ECO:0000313" key="4">
    <source>
        <dbReference type="EMBL" id="TNJ67029.1"/>
    </source>
</evidence>
<name>A0A5C4TF60_9BACL</name>
<dbReference type="InterPro" id="IPR011050">
    <property type="entry name" value="Pectin_lyase_fold/virulence"/>
</dbReference>
<dbReference type="PROSITE" id="PS51318">
    <property type="entry name" value="TAT"/>
    <property type="match status" value="1"/>
</dbReference>
<keyword evidence="2" id="KW-0472">Membrane</keyword>
<proteinExistence type="predicted"/>
<feature type="region of interest" description="Disordered" evidence="1">
    <location>
        <begin position="1"/>
        <end position="33"/>
    </location>
</feature>
<dbReference type="RefSeq" id="WP_139601514.1">
    <property type="nucleotide sequence ID" value="NZ_VDCQ01000007.1"/>
</dbReference>
<keyword evidence="2" id="KW-0812">Transmembrane</keyword>
<accession>A0A5C4TF60</accession>
<keyword evidence="2" id="KW-1133">Transmembrane helix</keyword>
<feature type="domain" description="Rhamnogalacturonase A/B/Epimerase-like pectate lyase" evidence="3">
    <location>
        <begin position="103"/>
        <end position="163"/>
    </location>
</feature>
<dbReference type="OrthoDB" id="8950194at2"/>
<dbReference type="InterPro" id="IPR012334">
    <property type="entry name" value="Pectin_lyas_fold"/>
</dbReference>
<gene>
    <name evidence="4" type="ORF">FE784_07465</name>
</gene>
<feature type="transmembrane region" description="Helical" evidence="2">
    <location>
        <begin position="41"/>
        <end position="61"/>
    </location>
</feature>
<sequence>MDKNKPPENGRPGETRRVGKEAGLYEPEKTGGGERMSRRKLLAAFGVTGAAVASGVLLNAMSGEASVTGSVYGGEDIPDADQIMFQYTGASPERTVADKLREWISIRDFGAVGDGTANDAPAIQSAIDTAIAAGKKEVLFPPGTYKLEAVLSNTASVVFVGDNVQFSGGTHRIIGLSAHEEQLAIRFRHNINVLSKGADPTGGADATAAFESAVTELLSKTTSRSDIFGANHEGNAVIELPPGTFVLNADDPRLFSSTAIRTRGLVLKGAGRGVTKVLFKPTNNDGYLFYNNDKWLHIHMEGITFIGDYAKNTNFMFSYSTGGAQNYTFHMCDFIDFNYGWKLQGNNTNSEFSFYHCGFYGSWNKTVYAEASTASDQFLNYNFFACQFEVTRGDFLHFEKGGNINIWGGSYINTSSAGSSTFFKLYGGAHSYGVQRFLCIGARFETKYGTGALIDCKWNDGNVSFISCDADAQAFQTGAESWKVAKFTSTNEKMPVISFDKCNLMGIHEYAYTGNSFKFPHNVSYTNCQFAKKASPSAFIQYTPSGTSNTGGQPAITFHNCRGNADTRAVIWNMVYGYDKASTAVLGKHVISIKGADGKFPANNGTVAIDLPLQAIITKVTLYAPAGAVTEADSATFTVQTTEAAPVVLAQASPAAHSDGFQVSEEVLFVCDSEEKRKLQLVAGADVSNFNPLALCLIEYIG</sequence>
<evidence type="ECO:0000256" key="1">
    <source>
        <dbReference type="SAM" id="MobiDB-lite"/>
    </source>
</evidence>
<protein>
    <recommendedName>
        <fullName evidence="3">Rhamnogalacturonase A/B/Epimerase-like pectate lyase domain-containing protein</fullName>
    </recommendedName>
</protein>
<dbReference type="Proteomes" id="UP000307943">
    <property type="component" value="Unassembled WGS sequence"/>
</dbReference>
<reference evidence="4 5" key="1">
    <citation type="submission" date="2019-05" db="EMBL/GenBank/DDBJ databases">
        <title>We sequenced the genome of Paenibacillus hemerocallicola KCTC 33185 for further insight into its adaptation and study the phylogeny of Paenibacillus.</title>
        <authorList>
            <person name="Narsing Rao M.P."/>
        </authorList>
    </citation>
    <scope>NUCLEOTIDE SEQUENCE [LARGE SCALE GENOMIC DNA]</scope>
    <source>
        <strain evidence="4 5">KCTC 33185</strain>
    </source>
</reference>
<keyword evidence="5" id="KW-1185">Reference proteome</keyword>
<dbReference type="InterPro" id="IPR006311">
    <property type="entry name" value="TAT_signal"/>
</dbReference>
<organism evidence="4 5">
    <name type="scientific">Paenibacillus hemerocallicola</name>
    <dbReference type="NCBI Taxonomy" id="1172614"/>
    <lineage>
        <taxon>Bacteria</taxon>
        <taxon>Bacillati</taxon>
        <taxon>Bacillota</taxon>
        <taxon>Bacilli</taxon>
        <taxon>Bacillales</taxon>
        <taxon>Paenibacillaceae</taxon>
        <taxon>Paenibacillus</taxon>
    </lineage>
</organism>
<dbReference type="EMBL" id="VDCQ01000007">
    <property type="protein sequence ID" value="TNJ67029.1"/>
    <property type="molecule type" value="Genomic_DNA"/>
</dbReference>
<feature type="compositionally biased region" description="Basic and acidic residues" evidence="1">
    <location>
        <begin position="1"/>
        <end position="20"/>
    </location>
</feature>
<evidence type="ECO:0000313" key="5">
    <source>
        <dbReference type="Proteomes" id="UP000307943"/>
    </source>
</evidence>